<dbReference type="AlphaFoldDB" id="A0A250KMP8"/>
<evidence type="ECO:0000256" key="5">
    <source>
        <dbReference type="ARBA" id="ARBA00022741"/>
    </source>
</evidence>
<dbReference type="GO" id="GO:0004672">
    <property type="term" value="F:protein kinase activity"/>
    <property type="evidence" value="ECO:0007669"/>
    <property type="project" value="UniProtKB-ARBA"/>
</dbReference>
<dbReference type="GO" id="GO:0005524">
    <property type="term" value="F:ATP binding"/>
    <property type="evidence" value="ECO:0007669"/>
    <property type="project" value="UniProtKB-KW"/>
</dbReference>
<keyword evidence="3 11" id="KW-0597">Phosphoprotein</keyword>
<dbReference type="PANTHER" id="PTHR45339">
    <property type="entry name" value="HYBRID SIGNAL TRANSDUCTION HISTIDINE KINASE J"/>
    <property type="match status" value="1"/>
</dbReference>
<dbReference type="Pfam" id="PF01627">
    <property type="entry name" value="Hpt"/>
    <property type="match status" value="1"/>
</dbReference>
<dbReference type="SUPFAM" id="SSF47226">
    <property type="entry name" value="Histidine-containing phosphotransfer domain, HPT domain"/>
    <property type="match status" value="1"/>
</dbReference>
<dbReference type="Gene3D" id="1.20.120.160">
    <property type="entry name" value="HPT domain"/>
    <property type="match status" value="1"/>
</dbReference>
<evidence type="ECO:0000256" key="3">
    <source>
        <dbReference type="ARBA" id="ARBA00022553"/>
    </source>
</evidence>
<keyword evidence="4" id="KW-0812">Transmembrane</keyword>
<keyword evidence="8" id="KW-0902">Two-component regulatory system</keyword>
<evidence type="ECO:0000256" key="11">
    <source>
        <dbReference type="PROSITE-ProRule" id="PRU00169"/>
    </source>
</evidence>
<dbReference type="OrthoDB" id="5570135at2"/>
<evidence type="ECO:0000256" key="7">
    <source>
        <dbReference type="ARBA" id="ARBA00022989"/>
    </source>
</evidence>
<dbReference type="CDD" id="cd00088">
    <property type="entry name" value="HPT"/>
    <property type="match status" value="1"/>
</dbReference>
<dbReference type="RefSeq" id="WP_119628654.1">
    <property type="nucleotide sequence ID" value="NZ_AP017928.1"/>
</dbReference>
<dbReference type="Pfam" id="PF00072">
    <property type="entry name" value="Response_reg"/>
    <property type="match status" value="1"/>
</dbReference>
<comment type="subcellular location">
    <subcellularLocation>
        <location evidence="1">Cell membrane</location>
        <topology evidence="1">Multi-pass membrane protein</topology>
    </subcellularLocation>
</comment>
<evidence type="ECO:0008006" key="16">
    <source>
        <dbReference type="Google" id="ProtNLM"/>
    </source>
</evidence>
<dbReference type="InterPro" id="IPR036641">
    <property type="entry name" value="HPT_dom_sf"/>
</dbReference>
<keyword evidence="6" id="KW-0067">ATP-binding</keyword>
<reference evidence="14 15" key="1">
    <citation type="submission" date="2016-12" db="EMBL/GenBank/DDBJ databases">
        <title>Genome sequencing of Methylocaldum marinum.</title>
        <authorList>
            <person name="Takeuchi M."/>
            <person name="Kamagata Y."/>
            <person name="Hiraoka S."/>
            <person name="Oshima K."/>
            <person name="Hattori M."/>
            <person name="Iwasaki W."/>
        </authorList>
    </citation>
    <scope>NUCLEOTIDE SEQUENCE [LARGE SCALE GENOMIC DNA]</scope>
    <source>
        <strain evidence="14 15">S8</strain>
    </source>
</reference>
<dbReference type="SUPFAM" id="SSF52172">
    <property type="entry name" value="CheY-like"/>
    <property type="match status" value="1"/>
</dbReference>
<dbReference type="InterPro" id="IPR011006">
    <property type="entry name" value="CheY-like_superfamily"/>
</dbReference>
<keyword evidence="15" id="KW-1185">Reference proteome</keyword>
<evidence type="ECO:0000256" key="10">
    <source>
        <dbReference type="PROSITE-ProRule" id="PRU00110"/>
    </source>
</evidence>
<evidence type="ECO:0000259" key="13">
    <source>
        <dbReference type="PROSITE" id="PS50894"/>
    </source>
</evidence>
<evidence type="ECO:0000313" key="15">
    <source>
        <dbReference type="Proteomes" id="UP000266313"/>
    </source>
</evidence>
<name>A0A250KMP8_9GAMM</name>
<dbReference type="KEGG" id="mmai:sS8_0998"/>
<feature type="domain" description="Response regulatory" evidence="12">
    <location>
        <begin position="6"/>
        <end position="125"/>
    </location>
</feature>
<evidence type="ECO:0000256" key="9">
    <source>
        <dbReference type="ARBA" id="ARBA00023136"/>
    </source>
</evidence>
<sequence>MFRDKNFLVVDDNEINRILLKTQLSQMGAQVTEARSGNEAVESIRTLCFDLIFLDLRMPGITGFDVMRAIRQDAQRFNDKETPVIAVTAHALPQQRKEILEAGFSDFLIKPILEDQLLSVIETWLCTSTVPSPRSALPCAHHMDPYLKMIIEKTGGNRGIAEMLVVKLAQELPAQLAEVEKALGVDDYRQAREITHKINGSASFCGLLGIREAASELETALGASSSHETLRACMQAMGREIRAFLSNRTNLEAALSNP</sequence>
<gene>
    <name evidence="14" type="ORF">sS8_0998</name>
</gene>
<keyword evidence="2" id="KW-1003">Cell membrane</keyword>
<evidence type="ECO:0000256" key="2">
    <source>
        <dbReference type="ARBA" id="ARBA00022475"/>
    </source>
</evidence>
<protein>
    <recommendedName>
        <fullName evidence="16">Response regulator</fullName>
    </recommendedName>
</protein>
<feature type="modified residue" description="4-aspartylphosphate" evidence="11">
    <location>
        <position position="55"/>
    </location>
</feature>
<dbReference type="Proteomes" id="UP000266313">
    <property type="component" value="Chromosome"/>
</dbReference>
<proteinExistence type="predicted"/>
<dbReference type="InterPro" id="IPR001789">
    <property type="entry name" value="Sig_transdc_resp-reg_receiver"/>
</dbReference>
<feature type="modified residue" description="Phosphohistidine" evidence="10">
    <location>
        <position position="196"/>
    </location>
</feature>
<dbReference type="GO" id="GO:0000160">
    <property type="term" value="P:phosphorelay signal transduction system"/>
    <property type="evidence" value="ECO:0007669"/>
    <property type="project" value="UniProtKB-KW"/>
</dbReference>
<evidence type="ECO:0000256" key="6">
    <source>
        <dbReference type="ARBA" id="ARBA00022840"/>
    </source>
</evidence>
<keyword evidence="5" id="KW-0547">Nucleotide-binding</keyword>
<dbReference type="PROSITE" id="PS50894">
    <property type="entry name" value="HPT"/>
    <property type="match status" value="1"/>
</dbReference>
<keyword evidence="9" id="KW-0472">Membrane</keyword>
<feature type="domain" description="HPt" evidence="13">
    <location>
        <begin position="157"/>
        <end position="258"/>
    </location>
</feature>
<evidence type="ECO:0000256" key="4">
    <source>
        <dbReference type="ARBA" id="ARBA00022692"/>
    </source>
</evidence>
<organism evidence="14 15">
    <name type="scientific">Methylocaldum marinum</name>
    <dbReference type="NCBI Taxonomy" id="1432792"/>
    <lineage>
        <taxon>Bacteria</taxon>
        <taxon>Pseudomonadati</taxon>
        <taxon>Pseudomonadota</taxon>
        <taxon>Gammaproteobacteria</taxon>
        <taxon>Methylococcales</taxon>
        <taxon>Methylococcaceae</taxon>
        <taxon>Methylocaldum</taxon>
    </lineage>
</organism>
<dbReference type="EMBL" id="AP017928">
    <property type="protein sequence ID" value="BBA32963.1"/>
    <property type="molecule type" value="Genomic_DNA"/>
</dbReference>
<evidence type="ECO:0000256" key="1">
    <source>
        <dbReference type="ARBA" id="ARBA00004651"/>
    </source>
</evidence>
<dbReference type="CDD" id="cd17546">
    <property type="entry name" value="REC_hyHK_CKI1_RcsC-like"/>
    <property type="match status" value="1"/>
</dbReference>
<dbReference type="Gene3D" id="3.40.50.2300">
    <property type="match status" value="1"/>
</dbReference>
<dbReference type="SMART" id="SM00073">
    <property type="entry name" value="HPT"/>
    <property type="match status" value="1"/>
</dbReference>
<dbReference type="GO" id="GO:0005886">
    <property type="term" value="C:plasma membrane"/>
    <property type="evidence" value="ECO:0007669"/>
    <property type="project" value="UniProtKB-SubCell"/>
</dbReference>
<keyword evidence="7" id="KW-1133">Transmembrane helix</keyword>
<dbReference type="PROSITE" id="PS50110">
    <property type="entry name" value="RESPONSE_REGULATORY"/>
    <property type="match status" value="1"/>
</dbReference>
<dbReference type="SMART" id="SM00448">
    <property type="entry name" value="REC"/>
    <property type="match status" value="1"/>
</dbReference>
<dbReference type="InterPro" id="IPR008207">
    <property type="entry name" value="Sig_transdc_His_kin_Hpt_dom"/>
</dbReference>
<accession>A0A250KMP8</accession>
<evidence type="ECO:0000313" key="14">
    <source>
        <dbReference type="EMBL" id="BBA32963.1"/>
    </source>
</evidence>
<dbReference type="PANTHER" id="PTHR45339:SF1">
    <property type="entry name" value="HYBRID SIGNAL TRANSDUCTION HISTIDINE KINASE J"/>
    <property type="match status" value="1"/>
</dbReference>
<evidence type="ECO:0000256" key="8">
    <source>
        <dbReference type="ARBA" id="ARBA00023012"/>
    </source>
</evidence>
<evidence type="ECO:0000259" key="12">
    <source>
        <dbReference type="PROSITE" id="PS50110"/>
    </source>
</evidence>